<feature type="transmembrane region" description="Helical" evidence="17">
    <location>
        <begin position="152"/>
        <end position="171"/>
    </location>
</feature>
<evidence type="ECO:0000259" key="18">
    <source>
        <dbReference type="Pfam" id="PF00361"/>
    </source>
</evidence>
<dbReference type="GO" id="GO:0006120">
    <property type="term" value="P:mitochondrial electron transport, NADH to ubiquinone"/>
    <property type="evidence" value="ECO:0007669"/>
    <property type="project" value="InterPro"/>
</dbReference>
<comment type="catalytic activity">
    <reaction evidence="16 17">
        <text>a ubiquinone + NADH + 5 H(+)(in) = a ubiquinol + NAD(+) + 4 H(+)(out)</text>
        <dbReference type="Rhea" id="RHEA:29091"/>
        <dbReference type="Rhea" id="RHEA-COMP:9565"/>
        <dbReference type="Rhea" id="RHEA-COMP:9566"/>
        <dbReference type="ChEBI" id="CHEBI:15378"/>
        <dbReference type="ChEBI" id="CHEBI:16389"/>
        <dbReference type="ChEBI" id="CHEBI:17976"/>
        <dbReference type="ChEBI" id="CHEBI:57540"/>
        <dbReference type="ChEBI" id="CHEBI:57945"/>
        <dbReference type="EC" id="7.1.1.2"/>
    </reaction>
</comment>
<keyword evidence="5" id="KW-0813">Transport</keyword>
<evidence type="ECO:0000256" key="17">
    <source>
        <dbReference type="RuleBase" id="RU003403"/>
    </source>
</evidence>
<evidence type="ECO:0000256" key="4">
    <source>
        <dbReference type="ARBA" id="ARBA00021008"/>
    </source>
</evidence>
<evidence type="ECO:0000256" key="2">
    <source>
        <dbReference type="ARBA" id="ARBA00007012"/>
    </source>
</evidence>
<dbReference type="Pfam" id="PF06444">
    <property type="entry name" value="NADH_dehy_S2_C"/>
    <property type="match status" value="1"/>
</dbReference>
<dbReference type="AlphaFoldDB" id="A0A0N7AY40"/>
<dbReference type="InterPro" id="IPR003917">
    <property type="entry name" value="NADH_UbQ_OxRdtase_chain2"/>
</dbReference>
<dbReference type="GO" id="GO:0008137">
    <property type="term" value="F:NADH dehydrogenase (ubiquinone) activity"/>
    <property type="evidence" value="ECO:0007669"/>
    <property type="project" value="UniProtKB-EC"/>
</dbReference>
<evidence type="ECO:0000256" key="15">
    <source>
        <dbReference type="ARBA" id="ARBA00023136"/>
    </source>
</evidence>
<dbReference type="InterPro" id="IPR010933">
    <property type="entry name" value="NADH_DH_su2_C"/>
</dbReference>
<evidence type="ECO:0000256" key="8">
    <source>
        <dbReference type="ARBA" id="ARBA00022792"/>
    </source>
</evidence>
<evidence type="ECO:0000256" key="14">
    <source>
        <dbReference type="ARBA" id="ARBA00023128"/>
    </source>
</evidence>
<dbReference type="EC" id="7.1.1.2" evidence="3 17"/>
<feature type="domain" description="NADH dehydrogenase subunit 2 C-terminal" evidence="19">
    <location>
        <begin position="290"/>
        <end position="342"/>
    </location>
</feature>
<name>A0A0N7AY40_9SALA</name>
<comment type="subcellular location">
    <subcellularLocation>
        <location evidence="1 17">Mitochondrion inner membrane</location>
        <topology evidence="1 17">Multi-pass membrane protein</topology>
    </subcellularLocation>
</comment>
<keyword evidence="6 17" id="KW-0679">Respiratory chain</keyword>
<evidence type="ECO:0000313" key="20">
    <source>
        <dbReference type="EMBL" id="AJW75664.1"/>
    </source>
</evidence>
<protein>
    <recommendedName>
        <fullName evidence="4 17">NADH-ubiquinone oxidoreductase chain 2</fullName>
        <ecNumber evidence="3 17">7.1.1.2</ecNumber>
    </recommendedName>
</protein>
<gene>
    <name evidence="20" type="primary">ND2</name>
</gene>
<dbReference type="InterPro" id="IPR001750">
    <property type="entry name" value="ND/Mrp_TM"/>
</dbReference>
<feature type="transmembrane region" description="Helical" evidence="17">
    <location>
        <begin position="93"/>
        <end position="115"/>
    </location>
</feature>
<feature type="transmembrane region" description="Helical" evidence="17">
    <location>
        <begin position="205"/>
        <end position="222"/>
    </location>
</feature>
<sequence>MSPYALSIIMSSLATGTMLTLASNHWFMAWMGLELNTLAIIPLMTKTHHPRATEAATKYFLMQALASAMILFSSTMNAWFMGEWEITNMSHPISTTILTIGLAMKLGIAPFHMWLPDVLQGLNLLTCLILSTWQKIAPMILMIQIYPQLNTNLLIVMAILSTTIGGWGGLNQTQLRKIMAYSSIAHLGWMTLVLCFMPSLSMLNLAVYMTMTTVMFLMFMNMMSTTINKMAMSWLKNPVMAASMMIVLMSLGGLPPTTGFMPKWLIIQEMTKQNLIAITTIIALSSLLSLFFYLRMSYSISLTTSPNISNTFSIWRQNNKNQMFLSMTIILSTLMLPITPTLINILN</sequence>
<evidence type="ECO:0000256" key="3">
    <source>
        <dbReference type="ARBA" id="ARBA00012944"/>
    </source>
</evidence>
<keyword evidence="9 17" id="KW-1278">Translocase</keyword>
<keyword evidence="13 17" id="KW-0830">Ubiquinone</keyword>
<evidence type="ECO:0000256" key="1">
    <source>
        <dbReference type="ARBA" id="ARBA00004448"/>
    </source>
</evidence>
<evidence type="ECO:0000256" key="16">
    <source>
        <dbReference type="ARBA" id="ARBA00049551"/>
    </source>
</evidence>
<feature type="transmembrane region" description="Helical" evidence="17">
    <location>
        <begin position="59"/>
        <end position="81"/>
    </location>
</feature>
<evidence type="ECO:0000256" key="10">
    <source>
        <dbReference type="ARBA" id="ARBA00022982"/>
    </source>
</evidence>
<proteinExistence type="inferred from homology"/>
<keyword evidence="8 17" id="KW-0999">Mitochondrion inner membrane</keyword>
<feature type="transmembrane region" description="Helical" evidence="17">
    <location>
        <begin position="234"/>
        <end position="254"/>
    </location>
</feature>
<reference evidence="20" key="1">
    <citation type="submission" date="2014-10" db="EMBL/GenBank/DDBJ databases">
        <title>Introduction of universal fish and amphibian primers for long-range PCR amplification and whole mitochondrial genome assembly using next-generation sequencing techniques.</title>
        <authorList>
            <person name="Renshaw M.A."/>
            <person name="Olds B.P."/>
            <person name="Li Y."/>
            <person name="Pfrender M.E."/>
            <person name="Lodge D.M."/>
        </authorList>
    </citation>
    <scope>NUCLEOTIDE SEQUENCE</scope>
</reference>
<comment type="function">
    <text evidence="17">Core subunit of the mitochondrial membrane respiratory chain NADH dehydrogenase (Complex I) which catalyzes electron transfer from NADH through the respiratory chain, using ubiquinone as an electron acceptor. Essential for the catalytic activity and assembly of complex I.</text>
</comment>
<keyword evidence="15 17" id="KW-0472">Membrane</keyword>
<keyword evidence="12 17" id="KW-0520">NAD</keyword>
<accession>A0A0N7AY40</accession>
<feature type="domain" description="NADH:quinone oxidoreductase/Mrp antiporter transmembrane" evidence="18">
    <location>
        <begin position="23"/>
        <end position="288"/>
    </location>
</feature>
<dbReference type="PANTHER" id="PTHR46552">
    <property type="entry name" value="NADH-UBIQUINONE OXIDOREDUCTASE CHAIN 2"/>
    <property type="match status" value="1"/>
</dbReference>
<evidence type="ECO:0000256" key="11">
    <source>
        <dbReference type="ARBA" id="ARBA00022989"/>
    </source>
</evidence>
<dbReference type="EMBL" id="KP013120">
    <property type="protein sequence ID" value="AJW75664.1"/>
    <property type="molecule type" value="Genomic_DNA"/>
</dbReference>
<keyword evidence="7 17" id="KW-0812">Transmembrane</keyword>
<comment type="similarity">
    <text evidence="2 17">Belongs to the complex I subunit 2 family.</text>
</comment>
<keyword evidence="14 17" id="KW-0496">Mitochondrion</keyword>
<evidence type="ECO:0000256" key="5">
    <source>
        <dbReference type="ARBA" id="ARBA00022448"/>
    </source>
</evidence>
<dbReference type="Pfam" id="PF00361">
    <property type="entry name" value="Proton_antipo_M"/>
    <property type="match status" value="1"/>
</dbReference>
<dbReference type="GO" id="GO:0005743">
    <property type="term" value="C:mitochondrial inner membrane"/>
    <property type="evidence" value="ECO:0007669"/>
    <property type="project" value="UniProtKB-SubCell"/>
</dbReference>
<feature type="transmembrane region" description="Helical" evidence="17">
    <location>
        <begin position="178"/>
        <end position="199"/>
    </location>
</feature>
<evidence type="ECO:0000259" key="19">
    <source>
        <dbReference type="Pfam" id="PF06444"/>
    </source>
</evidence>
<dbReference type="InterPro" id="IPR050175">
    <property type="entry name" value="Complex_I_Subunit_2"/>
</dbReference>
<geneLocation type="mitochondrion" evidence="20"/>
<organism evidence="20">
    <name type="scientific">Ambystoma mavortium stebbinsi</name>
    <name type="common">Sonora tiger salamander</name>
    <dbReference type="NCBI Taxonomy" id="215237"/>
    <lineage>
        <taxon>Eukaryota</taxon>
        <taxon>Metazoa</taxon>
        <taxon>Chordata</taxon>
        <taxon>Craniata</taxon>
        <taxon>Vertebrata</taxon>
        <taxon>Euteleostomi</taxon>
        <taxon>Amphibia</taxon>
        <taxon>Batrachia</taxon>
        <taxon>Caudata</taxon>
        <taxon>Salamandroidea</taxon>
        <taxon>Ambystomatidae</taxon>
        <taxon>Ambystoma</taxon>
        <taxon>Ambystoma mavortium</taxon>
    </lineage>
</organism>
<feature type="transmembrane region" description="Helical" evidence="17">
    <location>
        <begin position="274"/>
        <end position="294"/>
    </location>
</feature>
<evidence type="ECO:0000256" key="13">
    <source>
        <dbReference type="ARBA" id="ARBA00023075"/>
    </source>
</evidence>
<keyword evidence="10 17" id="KW-0249">Electron transport</keyword>
<evidence type="ECO:0000256" key="12">
    <source>
        <dbReference type="ARBA" id="ARBA00023027"/>
    </source>
</evidence>
<evidence type="ECO:0000256" key="7">
    <source>
        <dbReference type="ARBA" id="ARBA00022692"/>
    </source>
</evidence>
<dbReference type="PRINTS" id="PR01436">
    <property type="entry name" value="NADHDHGNASE2"/>
</dbReference>
<evidence type="ECO:0000256" key="6">
    <source>
        <dbReference type="ARBA" id="ARBA00022660"/>
    </source>
</evidence>
<evidence type="ECO:0000256" key="9">
    <source>
        <dbReference type="ARBA" id="ARBA00022967"/>
    </source>
</evidence>
<dbReference type="PANTHER" id="PTHR46552:SF1">
    <property type="entry name" value="NADH-UBIQUINONE OXIDOREDUCTASE CHAIN 2"/>
    <property type="match status" value="1"/>
</dbReference>
<keyword evidence="11 17" id="KW-1133">Transmembrane helix</keyword>
<feature type="transmembrane region" description="Helical" evidence="17">
    <location>
        <begin position="324"/>
        <end position="346"/>
    </location>
</feature>